<dbReference type="GO" id="GO:0005634">
    <property type="term" value="C:nucleus"/>
    <property type="evidence" value="ECO:0007669"/>
    <property type="project" value="UniProtKB-SubCell"/>
</dbReference>
<dbReference type="SUPFAM" id="SSF46565">
    <property type="entry name" value="Chaperone J-domain"/>
    <property type="match status" value="1"/>
</dbReference>
<evidence type="ECO:0000256" key="3">
    <source>
        <dbReference type="ARBA" id="ARBA00004496"/>
    </source>
</evidence>
<dbReference type="Pfam" id="PF00226">
    <property type="entry name" value="DnaJ"/>
    <property type="match status" value="1"/>
</dbReference>
<dbReference type="PANTHER" id="PTHR21454:SF46">
    <property type="entry name" value="DIPHTHAMIDE BIOSYNTHESIS PROTEIN 4"/>
    <property type="match status" value="1"/>
</dbReference>
<dbReference type="OrthoDB" id="445556at2759"/>
<keyword evidence="16" id="KW-1185">Reference proteome</keyword>
<name>A0A9P4IAW3_9PEZI</name>
<feature type="domain" description="J" evidence="13">
    <location>
        <begin position="2"/>
        <end position="86"/>
    </location>
</feature>
<evidence type="ECO:0000256" key="9">
    <source>
        <dbReference type="ARBA" id="ARBA00022833"/>
    </source>
</evidence>
<dbReference type="SUPFAM" id="SSF144217">
    <property type="entry name" value="CSL zinc finger"/>
    <property type="match status" value="1"/>
</dbReference>
<evidence type="ECO:0000256" key="7">
    <source>
        <dbReference type="ARBA" id="ARBA00022490"/>
    </source>
</evidence>
<dbReference type="InterPro" id="IPR007872">
    <property type="entry name" value="DPH_MB_dom"/>
</dbReference>
<dbReference type="CDD" id="cd06257">
    <property type="entry name" value="DnaJ"/>
    <property type="match status" value="1"/>
</dbReference>
<sequence length="195" mass="21303">MNFYSILALPTPSPSTPPPSSDTLKEAYRRALLRHHPDKSNSSPLKPASAQNTPNQSSPKPTIDEITLAFRTLSSPSLRAEHDRELRLRKAVDGADGAEVFHTGLDTVDLDDLEYDDDAELWYRACRCGQERGFVVDEAQLEKAAERGEGEVLVGCRGCSLWLNVLFGVVEETAGQDGQQAQENGIGHGKDVENG</sequence>
<comment type="pathway">
    <text evidence="4">Protein modification; peptidyl-diphthamide biosynthesis.</text>
</comment>
<feature type="compositionally biased region" description="Pro residues" evidence="12">
    <location>
        <begin position="11"/>
        <end position="20"/>
    </location>
</feature>
<evidence type="ECO:0000256" key="4">
    <source>
        <dbReference type="ARBA" id="ARBA00005156"/>
    </source>
</evidence>
<dbReference type="Gene3D" id="3.10.660.10">
    <property type="entry name" value="DPH Zinc finger"/>
    <property type="match status" value="1"/>
</dbReference>
<evidence type="ECO:0000313" key="16">
    <source>
        <dbReference type="Proteomes" id="UP000799772"/>
    </source>
</evidence>
<dbReference type="Proteomes" id="UP000799772">
    <property type="component" value="Unassembled WGS sequence"/>
</dbReference>
<keyword evidence="7" id="KW-0963">Cytoplasm</keyword>
<dbReference type="PANTHER" id="PTHR21454">
    <property type="entry name" value="DPH3 HOMOLOG-RELATED"/>
    <property type="match status" value="1"/>
</dbReference>
<dbReference type="EMBL" id="ML978126">
    <property type="protein sequence ID" value="KAF2098496.1"/>
    <property type="molecule type" value="Genomic_DNA"/>
</dbReference>
<evidence type="ECO:0000256" key="11">
    <source>
        <dbReference type="ARBA" id="ARBA00023242"/>
    </source>
</evidence>
<proteinExistence type="inferred from homology"/>
<dbReference type="Gene3D" id="1.10.287.110">
    <property type="entry name" value="DnaJ domain"/>
    <property type="match status" value="1"/>
</dbReference>
<feature type="region of interest" description="Disordered" evidence="12">
    <location>
        <begin position="1"/>
        <end position="62"/>
    </location>
</feature>
<reference evidence="15" key="1">
    <citation type="journal article" date="2020" name="Stud. Mycol.">
        <title>101 Dothideomycetes genomes: a test case for predicting lifestyles and emergence of pathogens.</title>
        <authorList>
            <person name="Haridas S."/>
            <person name="Albert R."/>
            <person name="Binder M."/>
            <person name="Bloem J."/>
            <person name="Labutti K."/>
            <person name="Salamov A."/>
            <person name="Andreopoulos B."/>
            <person name="Baker S."/>
            <person name="Barry K."/>
            <person name="Bills G."/>
            <person name="Bluhm B."/>
            <person name="Cannon C."/>
            <person name="Castanera R."/>
            <person name="Culley D."/>
            <person name="Daum C."/>
            <person name="Ezra D."/>
            <person name="Gonzalez J."/>
            <person name="Henrissat B."/>
            <person name="Kuo A."/>
            <person name="Liang C."/>
            <person name="Lipzen A."/>
            <person name="Lutzoni F."/>
            <person name="Magnuson J."/>
            <person name="Mondo S."/>
            <person name="Nolan M."/>
            <person name="Ohm R."/>
            <person name="Pangilinan J."/>
            <person name="Park H.-J."/>
            <person name="Ramirez L."/>
            <person name="Alfaro M."/>
            <person name="Sun H."/>
            <person name="Tritt A."/>
            <person name="Yoshinaga Y."/>
            <person name="Zwiers L.-H."/>
            <person name="Turgeon B."/>
            <person name="Goodwin S."/>
            <person name="Spatafora J."/>
            <person name="Crous P."/>
            <person name="Grigoriev I."/>
        </authorList>
    </citation>
    <scope>NUCLEOTIDE SEQUENCE</scope>
    <source>
        <strain evidence="15">CBS 133067</strain>
    </source>
</reference>
<accession>A0A9P4IAW3</accession>
<comment type="similarity">
    <text evidence="5">Belongs to the DPH4 family.</text>
</comment>
<evidence type="ECO:0000256" key="12">
    <source>
        <dbReference type="SAM" id="MobiDB-lite"/>
    </source>
</evidence>
<feature type="domain" description="DPH-type MB" evidence="14">
    <location>
        <begin position="104"/>
        <end position="168"/>
    </location>
</feature>
<dbReference type="InterPro" id="IPR044248">
    <property type="entry name" value="DPH3/4-like"/>
</dbReference>
<evidence type="ECO:0000256" key="2">
    <source>
        <dbReference type="ARBA" id="ARBA00004123"/>
    </source>
</evidence>
<dbReference type="InterPro" id="IPR001623">
    <property type="entry name" value="DnaJ_domain"/>
</dbReference>
<dbReference type="InterPro" id="IPR036869">
    <property type="entry name" value="J_dom_sf"/>
</dbReference>
<dbReference type="PROSITE" id="PS50076">
    <property type="entry name" value="DNAJ_2"/>
    <property type="match status" value="1"/>
</dbReference>
<keyword evidence="9" id="KW-0862">Zinc</keyword>
<gene>
    <name evidence="15" type="ORF">NA57DRAFT_56162</name>
</gene>
<evidence type="ECO:0000256" key="10">
    <source>
        <dbReference type="ARBA" id="ARBA00023004"/>
    </source>
</evidence>
<dbReference type="AlphaFoldDB" id="A0A9P4IAW3"/>
<dbReference type="GO" id="GO:0017183">
    <property type="term" value="P:protein histidyl modification to diphthamide"/>
    <property type="evidence" value="ECO:0007669"/>
    <property type="project" value="InterPro"/>
</dbReference>
<evidence type="ECO:0000256" key="1">
    <source>
        <dbReference type="ARBA" id="ARBA00003474"/>
    </source>
</evidence>
<keyword evidence="10" id="KW-0408">Iron</keyword>
<dbReference type="InterPro" id="IPR036671">
    <property type="entry name" value="DPH_MB_sf"/>
</dbReference>
<comment type="subcellular location">
    <subcellularLocation>
        <location evidence="3">Cytoplasm</location>
    </subcellularLocation>
    <subcellularLocation>
        <location evidence="2">Nucleus</location>
    </subcellularLocation>
</comment>
<dbReference type="Pfam" id="PF05207">
    <property type="entry name" value="Zn_ribbon_CSL"/>
    <property type="match status" value="1"/>
</dbReference>
<keyword evidence="8" id="KW-0479">Metal-binding</keyword>
<evidence type="ECO:0000259" key="13">
    <source>
        <dbReference type="PROSITE" id="PS50076"/>
    </source>
</evidence>
<evidence type="ECO:0000259" key="14">
    <source>
        <dbReference type="PROSITE" id="PS51074"/>
    </source>
</evidence>
<dbReference type="PROSITE" id="PS51074">
    <property type="entry name" value="DPH_MB"/>
    <property type="match status" value="1"/>
</dbReference>
<protein>
    <recommendedName>
        <fullName evidence="6">Diphthamide biosynthesis protein 4</fullName>
    </recommendedName>
</protein>
<dbReference type="SMART" id="SM00271">
    <property type="entry name" value="DnaJ"/>
    <property type="match status" value="1"/>
</dbReference>
<dbReference type="GO" id="GO:0005737">
    <property type="term" value="C:cytoplasm"/>
    <property type="evidence" value="ECO:0007669"/>
    <property type="project" value="UniProtKB-SubCell"/>
</dbReference>
<organism evidence="15 16">
    <name type="scientific">Rhizodiscina lignyota</name>
    <dbReference type="NCBI Taxonomy" id="1504668"/>
    <lineage>
        <taxon>Eukaryota</taxon>
        <taxon>Fungi</taxon>
        <taxon>Dikarya</taxon>
        <taxon>Ascomycota</taxon>
        <taxon>Pezizomycotina</taxon>
        <taxon>Dothideomycetes</taxon>
        <taxon>Pleosporomycetidae</taxon>
        <taxon>Aulographales</taxon>
        <taxon>Rhizodiscinaceae</taxon>
        <taxon>Rhizodiscina</taxon>
    </lineage>
</organism>
<comment type="function">
    <text evidence="1">Required for the first step of diphthamide biosynthesis, the transfer of 3-amino-3-carboxypropyl from S-adenosyl-L-methionine to a histidine residue. Diphthamide is a post-translational modification of histidine which occurs in elongation factor 2.</text>
</comment>
<comment type="caution">
    <text evidence="15">The sequence shown here is derived from an EMBL/GenBank/DDBJ whole genome shotgun (WGS) entry which is preliminary data.</text>
</comment>
<keyword evidence="11" id="KW-0539">Nucleus</keyword>
<evidence type="ECO:0000256" key="8">
    <source>
        <dbReference type="ARBA" id="ARBA00022723"/>
    </source>
</evidence>
<feature type="compositionally biased region" description="Polar residues" evidence="12">
    <location>
        <begin position="40"/>
        <end position="60"/>
    </location>
</feature>
<evidence type="ECO:0000313" key="15">
    <source>
        <dbReference type="EMBL" id="KAF2098496.1"/>
    </source>
</evidence>
<evidence type="ECO:0000256" key="6">
    <source>
        <dbReference type="ARBA" id="ARBA00021797"/>
    </source>
</evidence>
<evidence type="ECO:0000256" key="5">
    <source>
        <dbReference type="ARBA" id="ARBA00006169"/>
    </source>
</evidence>
<dbReference type="GO" id="GO:0046872">
    <property type="term" value="F:metal ion binding"/>
    <property type="evidence" value="ECO:0007669"/>
    <property type="project" value="UniProtKB-KW"/>
</dbReference>